<sequence length="409" mass="45020">MKIQRREFLRSALGATAATFLSSCSSLRAPLAADLPLPEDSGIEHVVVVMMENRSFDHFLGWLPNADGKQAGLSYVDQAGVVHHTYHLAGDFTGCGHIQPDHSYQGGRIQYDAGKMDGFLRSASDTFSIGYYQEEDLTFLGAMARQYTTLDRYFCSFLGPTTPNRIFLHAAQTDRISDTPDLCQLETIWTRLSGAGVSGFCYSQFLELIWGRKYVDVSRSYEDYLHDAAAGQLPAVSFVDAPYSPTIGFMDDHPFDDIRNGDAFLSQMYHALVNSPCWPNSVLIVTFDEWGGFFDHVPPPRVVAPNTTDTDLIDGRALLGFRVPTVVVSPFSVGSSLSPQINSTVFDHTSALKLIEWRWNLQPLTARDASTDIGNLASVLDFANPRIKVPALPVTQPVAKSPCDDSSGD</sequence>
<dbReference type="Pfam" id="PF04185">
    <property type="entry name" value="Phosphoesterase"/>
    <property type="match status" value="1"/>
</dbReference>
<dbReference type="InterPro" id="IPR017850">
    <property type="entry name" value="Alkaline_phosphatase_core_sf"/>
</dbReference>
<dbReference type="GO" id="GO:0034480">
    <property type="term" value="F:phosphatidylcholine phospholipase C activity"/>
    <property type="evidence" value="ECO:0007669"/>
    <property type="project" value="UniProtKB-EC"/>
</dbReference>
<dbReference type="EMBL" id="CP060394">
    <property type="protein sequence ID" value="QNI33936.1"/>
    <property type="molecule type" value="Genomic_DNA"/>
</dbReference>
<evidence type="ECO:0000313" key="4">
    <source>
        <dbReference type="EMBL" id="QNI33936.1"/>
    </source>
</evidence>
<dbReference type="AlphaFoldDB" id="A0A7G8BN16"/>
<proteinExistence type="inferred from homology"/>
<dbReference type="EC" id="3.1.4.3" evidence="2"/>
<gene>
    <name evidence="4" type="ORF">H7849_08530</name>
</gene>
<dbReference type="InterPro" id="IPR007312">
    <property type="entry name" value="Phosphoesterase"/>
</dbReference>
<evidence type="ECO:0000256" key="1">
    <source>
        <dbReference type="ARBA" id="ARBA00009717"/>
    </source>
</evidence>
<dbReference type="PANTHER" id="PTHR31956:SF1">
    <property type="entry name" value="NON-SPECIFIC PHOSPHOLIPASE C1"/>
    <property type="match status" value="1"/>
</dbReference>
<keyword evidence="3" id="KW-0378">Hydrolase</keyword>
<accession>A0A7G8BN16</accession>
<evidence type="ECO:0000313" key="5">
    <source>
        <dbReference type="Proteomes" id="UP000515312"/>
    </source>
</evidence>
<dbReference type="Gene3D" id="3.40.720.10">
    <property type="entry name" value="Alkaline Phosphatase, subunit A"/>
    <property type="match status" value="2"/>
</dbReference>
<keyword evidence="5" id="KW-1185">Reference proteome</keyword>
<dbReference type="PANTHER" id="PTHR31956">
    <property type="entry name" value="NON-SPECIFIC PHOSPHOLIPASE C4-RELATED"/>
    <property type="match status" value="1"/>
</dbReference>
<protein>
    <recommendedName>
        <fullName evidence="2">phospholipase C</fullName>
        <ecNumber evidence="2">3.1.4.3</ecNumber>
    </recommendedName>
</protein>
<dbReference type="RefSeq" id="WP_186745693.1">
    <property type="nucleotide sequence ID" value="NZ_CP060394.1"/>
</dbReference>
<dbReference type="PROSITE" id="PS51318">
    <property type="entry name" value="TAT"/>
    <property type="match status" value="1"/>
</dbReference>
<evidence type="ECO:0000256" key="2">
    <source>
        <dbReference type="ARBA" id="ARBA00012018"/>
    </source>
</evidence>
<name>A0A7G8BN16_9BACT</name>
<evidence type="ECO:0000256" key="3">
    <source>
        <dbReference type="ARBA" id="ARBA00022801"/>
    </source>
</evidence>
<dbReference type="KEGG" id="adin:H7849_08530"/>
<dbReference type="Proteomes" id="UP000515312">
    <property type="component" value="Chromosome"/>
</dbReference>
<reference evidence="4 5" key="1">
    <citation type="submission" date="2020-08" db="EMBL/GenBank/DDBJ databases">
        <title>Edaphobacter telluris sp. nov. and Acidobacterium dinghuensis sp. nov., two acidobacteria isolated from forest soil.</title>
        <authorList>
            <person name="Fu J."/>
            <person name="Qiu L."/>
        </authorList>
    </citation>
    <scope>NUCLEOTIDE SEQUENCE [LARGE SCALE GENOMIC DNA]</scope>
    <source>
        <strain evidence="4">4Y35</strain>
    </source>
</reference>
<comment type="similarity">
    <text evidence="1">Belongs to the bacterial phospholipase C family.</text>
</comment>
<dbReference type="CDD" id="cd16013">
    <property type="entry name" value="AcpA"/>
    <property type="match status" value="1"/>
</dbReference>
<organism evidence="4 5">
    <name type="scientific">Alloacidobacterium dinghuense</name>
    <dbReference type="NCBI Taxonomy" id="2763107"/>
    <lineage>
        <taxon>Bacteria</taxon>
        <taxon>Pseudomonadati</taxon>
        <taxon>Acidobacteriota</taxon>
        <taxon>Terriglobia</taxon>
        <taxon>Terriglobales</taxon>
        <taxon>Acidobacteriaceae</taxon>
        <taxon>Alloacidobacterium</taxon>
    </lineage>
</organism>
<dbReference type="PROSITE" id="PS51257">
    <property type="entry name" value="PROKAR_LIPOPROTEIN"/>
    <property type="match status" value="1"/>
</dbReference>
<dbReference type="InterPro" id="IPR006311">
    <property type="entry name" value="TAT_signal"/>
</dbReference>